<evidence type="ECO:0000313" key="3">
    <source>
        <dbReference type="Proteomes" id="UP001458880"/>
    </source>
</evidence>
<evidence type="ECO:0000256" key="1">
    <source>
        <dbReference type="SAM" id="Phobius"/>
    </source>
</evidence>
<keyword evidence="1" id="KW-0812">Transmembrane</keyword>
<evidence type="ECO:0008006" key="4">
    <source>
        <dbReference type="Google" id="ProtNLM"/>
    </source>
</evidence>
<proteinExistence type="predicted"/>
<comment type="caution">
    <text evidence="2">The sequence shown here is derived from an EMBL/GenBank/DDBJ whole genome shotgun (WGS) entry which is preliminary data.</text>
</comment>
<gene>
    <name evidence="2" type="ORF">QE152_g9867</name>
</gene>
<name>A0AAW1LVA9_POPJA</name>
<accession>A0AAW1LVA9</accession>
<keyword evidence="1" id="KW-1133">Transmembrane helix</keyword>
<sequence length="84" mass="10048">MALDFYFIDTLILSLVAAYLLHKVFTRNFNYWKRKGIPYIKPTFFFGNYYDILMFKKTIGHSLAEMYNSISGIFLRELLRHPNV</sequence>
<keyword evidence="1" id="KW-0472">Membrane</keyword>
<protein>
    <recommendedName>
        <fullName evidence="4">Cytochrome P450</fullName>
    </recommendedName>
</protein>
<dbReference type="Proteomes" id="UP001458880">
    <property type="component" value="Unassembled WGS sequence"/>
</dbReference>
<dbReference type="AlphaFoldDB" id="A0AAW1LVA9"/>
<keyword evidence="3" id="KW-1185">Reference proteome</keyword>
<organism evidence="2 3">
    <name type="scientific">Popillia japonica</name>
    <name type="common">Japanese beetle</name>
    <dbReference type="NCBI Taxonomy" id="7064"/>
    <lineage>
        <taxon>Eukaryota</taxon>
        <taxon>Metazoa</taxon>
        <taxon>Ecdysozoa</taxon>
        <taxon>Arthropoda</taxon>
        <taxon>Hexapoda</taxon>
        <taxon>Insecta</taxon>
        <taxon>Pterygota</taxon>
        <taxon>Neoptera</taxon>
        <taxon>Endopterygota</taxon>
        <taxon>Coleoptera</taxon>
        <taxon>Polyphaga</taxon>
        <taxon>Scarabaeiformia</taxon>
        <taxon>Scarabaeidae</taxon>
        <taxon>Rutelinae</taxon>
        <taxon>Popillia</taxon>
    </lineage>
</organism>
<dbReference type="EMBL" id="JASPKY010000087">
    <property type="protein sequence ID" value="KAK9738440.1"/>
    <property type="molecule type" value="Genomic_DNA"/>
</dbReference>
<evidence type="ECO:0000313" key="2">
    <source>
        <dbReference type="EMBL" id="KAK9738440.1"/>
    </source>
</evidence>
<feature type="transmembrane region" description="Helical" evidence="1">
    <location>
        <begin position="6"/>
        <end position="25"/>
    </location>
</feature>
<reference evidence="2 3" key="1">
    <citation type="journal article" date="2024" name="BMC Genomics">
        <title>De novo assembly and annotation of Popillia japonica's genome with initial clues to its potential as an invasive pest.</title>
        <authorList>
            <person name="Cucini C."/>
            <person name="Boschi S."/>
            <person name="Funari R."/>
            <person name="Cardaioli E."/>
            <person name="Iannotti N."/>
            <person name="Marturano G."/>
            <person name="Paoli F."/>
            <person name="Bruttini M."/>
            <person name="Carapelli A."/>
            <person name="Frati F."/>
            <person name="Nardi F."/>
        </authorList>
    </citation>
    <scope>NUCLEOTIDE SEQUENCE [LARGE SCALE GENOMIC DNA]</scope>
    <source>
        <strain evidence="2">DMR45628</strain>
    </source>
</reference>